<comment type="similarity">
    <text evidence="1">Belongs to the eukaryotic ribosomal protein eL28 family.</text>
</comment>
<keyword evidence="7" id="KW-1185">Reference proteome</keyword>
<keyword evidence="2" id="KW-0689">Ribosomal protein</keyword>
<gene>
    <name evidence="6" type="ORF">EVOR1521_LOCUS26774</name>
</gene>
<dbReference type="GO" id="GO:0005840">
    <property type="term" value="C:ribosome"/>
    <property type="evidence" value="ECO:0007669"/>
    <property type="project" value="UniProtKB-KW"/>
</dbReference>
<organism evidence="6 7">
    <name type="scientific">Effrenium voratum</name>
    <dbReference type="NCBI Taxonomy" id="2562239"/>
    <lineage>
        <taxon>Eukaryota</taxon>
        <taxon>Sar</taxon>
        <taxon>Alveolata</taxon>
        <taxon>Dinophyceae</taxon>
        <taxon>Suessiales</taxon>
        <taxon>Symbiodiniaceae</taxon>
        <taxon>Effrenium</taxon>
    </lineage>
</organism>
<evidence type="ECO:0000256" key="4">
    <source>
        <dbReference type="SAM" id="MobiDB-lite"/>
    </source>
</evidence>
<feature type="compositionally biased region" description="Low complexity" evidence="4">
    <location>
        <begin position="87"/>
        <end position="102"/>
    </location>
</feature>
<dbReference type="AlphaFoldDB" id="A0AA36JEQ3"/>
<proteinExistence type="inferred from homology"/>
<protein>
    <recommendedName>
        <fullName evidence="5">Ribosomal eL28/Mak16 domain-containing protein</fullName>
    </recommendedName>
</protein>
<evidence type="ECO:0000256" key="3">
    <source>
        <dbReference type="ARBA" id="ARBA00023274"/>
    </source>
</evidence>
<name>A0AA36JEQ3_9DINO</name>
<dbReference type="InterPro" id="IPR002672">
    <property type="entry name" value="Ribosomal_eL28"/>
</dbReference>
<evidence type="ECO:0000256" key="2">
    <source>
        <dbReference type="ARBA" id="ARBA00022980"/>
    </source>
</evidence>
<feature type="region of interest" description="Disordered" evidence="4">
    <location>
        <begin position="87"/>
        <end position="114"/>
    </location>
</feature>
<dbReference type="GO" id="GO:0003735">
    <property type="term" value="F:structural constituent of ribosome"/>
    <property type="evidence" value="ECO:0007669"/>
    <property type="project" value="InterPro"/>
</dbReference>
<dbReference type="EMBL" id="CAUJNA010003534">
    <property type="protein sequence ID" value="CAJ1404306.1"/>
    <property type="molecule type" value="Genomic_DNA"/>
</dbReference>
<dbReference type="GO" id="GO:1990904">
    <property type="term" value="C:ribonucleoprotein complex"/>
    <property type="evidence" value="ECO:0007669"/>
    <property type="project" value="UniProtKB-KW"/>
</dbReference>
<evidence type="ECO:0000313" key="6">
    <source>
        <dbReference type="EMBL" id="CAJ1404306.1"/>
    </source>
</evidence>
<accession>A0AA36JEQ3</accession>
<dbReference type="PANTHER" id="PTHR10544">
    <property type="entry name" value="60S RIBOSOMAL PROTEIN L28"/>
    <property type="match status" value="1"/>
</dbReference>
<reference evidence="6" key="1">
    <citation type="submission" date="2023-08" db="EMBL/GenBank/DDBJ databases">
        <authorList>
            <person name="Chen Y."/>
            <person name="Shah S."/>
            <person name="Dougan E. K."/>
            <person name="Thang M."/>
            <person name="Chan C."/>
        </authorList>
    </citation>
    <scope>NUCLEOTIDE SEQUENCE</scope>
</reference>
<dbReference type="Gene3D" id="3.30.390.110">
    <property type="match status" value="1"/>
</dbReference>
<feature type="domain" description="Ribosomal eL28/Mak16" evidence="5">
    <location>
        <begin position="152"/>
        <end position="271"/>
    </location>
</feature>
<dbReference type="GO" id="GO:0006412">
    <property type="term" value="P:translation"/>
    <property type="evidence" value="ECO:0007669"/>
    <property type="project" value="InterPro"/>
</dbReference>
<dbReference type="InterPro" id="IPR029004">
    <property type="entry name" value="Ribosomal_eL28/Mak16"/>
</dbReference>
<sequence>MAESELIVHIEQALWPKGVVRSLSGLLRSLGDKHGNLVIVAQPTKGHILVKGPADKIEEAKPGLRAIIEEQFPDADCPEELQPAEVAAPAAPAAPAPAAAPAAPAPAPVPPAPAPAKAREVAPVQAPEKVVIEGHCHARRLRAPFYGTSPDLLWQCVRKSSCFQRPGGVNKKRFSAEPGNLLGLHCQQYSGLAGDRALDVRPKQVGQKRSIELVQSVAKAQLRRRPGSFLVASGLEKCKKKGLRRLDKELLGMSYRPGAHKLARLKYIKIHLSFKKPKPRIQKHK</sequence>
<dbReference type="Proteomes" id="UP001178507">
    <property type="component" value="Unassembled WGS sequence"/>
</dbReference>
<evidence type="ECO:0000256" key="1">
    <source>
        <dbReference type="ARBA" id="ARBA00007926"/>
    </source>
</evidence>
<keyword evidence="3" id="KW-0687">Ribonucleoprotein</keyword>
<feature type="compositionally biased region" description="Pro residues" evidence="4">
    <location>
        <begin position="103"/>
        <end position="114"/>
    </location>
</feature>
<dbReference type="Pfam" id="PF01778">
    <property type="entry name" value="Ribosomal_L28e"/>
    <property type="match status" value="1"/>
</dbReference>
<evidence type="ECO:0000259" key="5">
    <source>
        <dbReference type="Pfam" id="PF01778"/>
    </source>
</evidence>
<comment type="caution">
    <text evidence="6">The sequence shown here is derived from an EMBL/GenBank/DDBJ whole genome shotgun (WGS) entry which is preliminary data.</text>
</comment>
<evidence type="ECO:0000313" key="7">
    <source>
        <dbReference type="Proteomes" id="UP001178507"/>
    </source>
</evidence>